<dbReference type="InterPro" id="IPR001579">
    <property type="entry name" value="Glyco_hydro_18_chit_AS"/>
</dbReference>
<dbReference type="InterPro" id="IPR050314">
    <property type="entry name" value="Glycosyl_Hydrlase_18"/>
</dbReference>
<dbReference type="SMART" id="SM00636">
    <property type="entry name" value="Glyco_18"/>
    <property type="match status" value="1"/>
</dbReference>
<dbReference type="GO" id="GO:0004568">
    <property type="term" value="F:chitinase activity"/>
    <property type="evidence" value="ECO:0007669"/>
    <property type="project" value="TreeGrafter"/>
</dbReference>
<dbReference type="InterPro" id="IPR017853">
    <property type="entry name" value="GH"/>
</dbReference>
<evidence type="ECO:0000256" key="8">
    <source>
        <dbReference type="SAM" id="SignalP"/>
    </source>
</evidence>
<evidence type="ECO:0000256" key="4">
    <source>
        <dbReference type="ARBA" id="ARBA00023157"/>
    </source>
</evidence>
<feature type="signal peptide" evidence="8">
    <location>
        <begin position="1"/>
        <end position="27"/>
    </location>
</feature>
<comment type="caution">
    <text evidence="12">The sequence shown here is derived from an EMBL/GenBank/DDBJ whole genome shotgun (WGS) entry which is preliminary data.</text>
</comment>
<gene>
    <name evidence="12" type="ORF">Pcinc_009228</name>
    <name evidence="11" type="ORF">Pcinc_016364</name>
</gene>
<name>A0AAE1G7A0_PETCI</name>
<evidence type="ECO:0000256" key="2">
    <source>
        <dbReference type="ARBA" id="ARBA00022669"/>
    </source>
</evidence>
<dbReference type="GO" id="GO:0008061">
    <property type="term" value="F:chitin binding"/>
    <property type="evidence" value="ECO:0007669"/>
    <property type="project" value="UniProtKB-KW"/>
</dbReference>
<dbReference type="PANTHER" id="PTHR11177">
    <property type="entry name" value="CHITINASE"/>
    <property type="match status" value="1"/>
</dbReference>
<dbReference type="Gene3D" id="3.20.20.80">
    <property type="entry name" value="Glycosidases"/>
    <property type="match status" value="1"/>
</dbReference>
<evidence type="ECO:0000259" key="10">
    <source>
        <dbReference type="PROSITE" id="PS51910"/>
    </source>
</evidence>
<feature type="domain" description="Chitin-binding type-2" evidence="9">
    <location>
        <begin position="453"/>
        <end position="505"/>
    </location>
</feature>
<evidence type="ECO:0000256" key="3">
    <source>
        <dbReference type="ARBA" id="ARBA00022801"/>
    </source>
</evidence>
<dbReference type="GO" id="GO:0005576">
    <property type="term" value="C:extracellular region"/>
    <property type="evidence" value="ECO:0007669"/>
    <property type="project" value="InterPro"/>
</dbReference>
<keyword evidence="3 6" id="KW-0378">Hydrolase</keyword>
<dbReference type="InterPro" id="IPR011583">
    <property type="entry name" value="Chitinase_II/V-like_cat"/>
</dbReference>
<keyword evidence="5 6" id="KW-0326">Glycosidase</keyword>
<feature type="domain" description="GH18" evidence="10">
    <location>
        <begin position="43"/>
        <end position="410"/>
    </location>
</feature>
<dbReference type="PROSITE" id="PS50940">
    <property type="entry name" value="CHIT_BIND_II"/>
    <property type="match status" value="1"/>
</dbReference>
<dbReference type="SUPFAM" id="SSF54556">
    <property type="entry name" value="Chitinase insertion domain"/>
    <property type="match status" value="1"/>
</dbReference>
<dbReference type="PROSITE" id="PS01095">
    <property type="entry name" value="GH18_1"/>
    <property type="match status" value="1"/>
</dbReference>
<protein>
    <recommendedName>
        <fullName evidence="14">Chitinase</fullName>
    </recommendedName>
</protein>
<dbReference type="FunFam" id="3.10.50.10:FF:000001">
    <property type="entry name" value="Chitinase 3-like 1"/>
    <property type="match status" value="1"/>
</dbReference>
<feature type="compositionally biased region" description="Low complexity" evidence="7">
    <location>
        <begin position="411"/>
        <end position="446"/>
    </location>
</feature>
<dbReference type="EMBL" id="JAWQEG010000685">
    <property type="protein sequence ID" value="KAK3886580.1"/>
    <property type="molecule type" value="Genomic_DNA"/>
</dbReference>
<feature type="region of interest" description="Disordered" evidence="7">
    <location>
        <begin position="408"/>
        <end position="446"/>
    </location>
</feature>
<evidence type="ECO:0000256" key="7">
    <source>
        <dbReference type="SAM" id="MobiDB-lite"/>
    </source>
</evidence>
<dbReference type="EMBL" id="JAWQEG010001501">
    <property type="protein sequence ID" value="KAK3879045.1"/>
    <property type="molecule type" value="Genomic_DNA"/>
</dbReference>
<dbReference type="SUPFAM" id="SSF51445">
    <property type="entry name" value="(Trans)glycosidases"/>
    <property type="match status" value="1"/>
</dbReference>
<evidence type="ECO:0000313" key="12">
    <source>
        <dbReference type="EMBL" id="KAK3886580.1"/>
    </source>
</evidence>
<dbReference type="Pfam" id="PF00704">
    <property type="entry name" value="Glyco_hydro_18"/>
    <property type="match status" value="1"/>
</dbReference>
<keyword evidence="4" id="KW-1015">Disulfide bond</keyword>
<dbReference type="Gene3D" id="2.170.140.10">
    <property type="entry name" value="Chitin binding domain"/>
    <property type="match status" value="1"/>
</dbReference>
<reference evidence="12" key="1">
    <citation type="submission" date="2023-10" db="EMBL/GenBank/DDBJ databases">
        <title>Genome assemblies of two species of porcelain crab, Petrolisthes cinctipes and Petrolisthes manimaculis (Anomura: Porcellanidae).</title>
        <authorList>
            <person name="Angst P."/>
        </authorList>
    </citation>
    <scope>NUCLEOTIDE SEQUENCE</scope>
    <source>
        <strain evidence="12">PB745_01</strain>
        <tissue evidence="12">Gill</tissue>
    </source>
</reference>
<dbReference type="PROSITE" id="PS51910">
    <property type="entry name" value="GH18_2"/>
    <property type="match status" value="1"/>
</dbReference>
<dbReference type="SUPFAM" id="SSF57625">
    <property type="entry name" value="Invertebrate chitin-binding proteins"/>
    <property type="match status" value="1"/>
</dbReference>
<dbReference type="Proteomes" id="UP001286313">
    <property type="component" value="Unassembled WGS sequence"/>
</dbReference>
<dbReference type="InterPro" id="IPR001223">
    <property type="entry name" value="Glyco_hydro18_cat"/>
</dbReference>
<evidence type="ECO:0000259" key="9">
    <source>
        <dbReference type="PROSITE" id="PS50940"/>
    </source>
</evidence>
<evidence type="ECO:0000313" key="11">
    <source>
        <dbReference type="EMBL" id="KAK3879045.1"/>
    </source>
</evidence>
<evidence type="ECO:0000256" key="1">
    <source>
        <dbReference type="ARBA" id="ARBA00009121"/>
    </source>
</evidence>
<dbReference type="GO" id="GO:0005975">
    <property type="term" value="P:carbohydrate metabolic process"/>
    <property type="evidence" value="ECO:0007669"/>
    <property type="project" value="InterPro"/>
</dbReference>
<accession>A0AAE1G7A0</accession>
<feature type="chain" id="PRO_5042442817" description="Chitinase" evidence="8">
    <location>
        <begin position="28"/>
        <end position="505"/>
    </location>
</feature>
<evidence type="ECO:0008006" key="14">
    <source>
        <dbReference type="Google" id="ProtNLM"/>
    </source>
</evidence>
<dbReference type="Pfam" id="PF01607">
    <property type="entry name" value="CBM_14"/>
    <property type="match status" value="1"/>
</dbReference>
<dbReference type="Gene3D" id="3.10.50.10">
    <property type="match status" value="1"/>
</dbReference>
<dbReference type="InterPro" id="IPR029070">
    <property type="entry name" value="Chitinase_insertion_sf"/>
</dbReference>
<dbReference type="InterPro" id="IPR036508">
    <property type="entry name" value="Chitin-bd_dom_sf"/>
</dbReference>
<organism evidence="12 13">
    <name type="scientific">Petrolisthes cinctipes</name>
    <name type="common">Flat porcelain crab</name>
    <dbReference type="NCBI Taxonomy" id="88211"/>
    <lineage>
        <taxon>Eukaryota</taxon>
        <taxon>Metazoa</taxon>
        <taxon>Ecdysozoa</taxon>
        <taxon>Arthropoda</taxon>
        <taxon>Crustacea</taxon>
        <taxon>Multicrustacea</taxon>
        <taxon>Malacostraca</taxon>
        <taxon>Eumalacostraca</taxon>
        <taxon>Eucarida</taxon>
        <taxon>Decapoda</taxon>
        <taxon>Pleocyemata</taxon>
        <taxon>Anomura</taxon>
        <taxon>Galatheoidea</taxon>
        <taxon>Porcellanidae</taxon>
        <taxon>Petrolisthes</taxon>
    </lineage>
</organism>
<keyword evidence="13" id="KW-1185">Reference proteome</keyword>
<dbReference type="AlphaFoldDB" id="A0AAE1G7A0"/>
<dbReference type="InterPro" id="IPR002557">
    <property type="entry name" value="Chitin-bd_dom"/>
</dbReference>
<comment type="similarity">
    <text evidence="1">Belongs to the glycosyl hydrolase 18 family. Chitinase class II subfamily.</text>
</comment>
<dbReference type="GO" id="GO:0006032">
    <property type="term" value="P:chitin catabolic process"/>
    <property type="evidence" value="ECO:0007669"/>
    <property type="project" value="TreeGrafter"/>
</dbReference>
<keyword evidence="2" id="KW-0147">Chitin-binding</keyword>
<proteinExistence type="inferred from homology"/>
<evidence type="ECO:0000256" key="6">
    <source>
        <dbReference type="RuleBase" id="RU000489"/>
    </source>
</evidence>
<evidence type="ECO:0000256" key="5">
    <source>
        <dbReference type="ARBA" id="ARBA00023295"/>
    </source>
</evidence>
<dbReference type="CDD" id="cd02872">
    <property type="entry name" value="GH18_chitolectin_chitotriosidase"/>
    <property type="match status" value="1"/>
</dbReference>
<keyword evidence="8" id="KW-0732">Signal</keyword>
<dbReference type="PANTHER" id="PTHR11177:SF360">
    <property type="entry name" value="CHITINASE 4-RELATED"/>
    <property type="match status" value="1"/>
</dbReference>
<evidence type="ECO:0000313" key="13">
    <source>
        <dbReference type="Proteomes" id="UP001286313"/>
    </source>
</evidence>
<dbReference type="SMART" id="SM00494">
    <property type="entry name" value="ChtBD2"/>
    <property type="match status" value="1"/>
</dbReference>
<sequence length="505" mass="55333">MSSSCIFLPPFLALVLSLIPLLDLVGANNITIIGTESRQTSQKVVTCYYSNWAYWRSGNGKFTVDDIDVSVCTHLVYAFAVLDANTHKMVAHDTWLDLPSGLDNFRKFTNLKQQKSGLKTLLGLGGWTDSRGSYKYSDLVASPTLRAAFITHAIGFLKEYGFDGLDLDWEYPAYSDGGRPADKQNFATFVKELKEALGPQNLLLTSAVSAAKQVIDAGYDIPNLALYLDYIHLMTYDFHGSWENRADHHSPLHKRDFDTTDFYSEFAASYWVTKGAPANKLVLGIPLYGRTFTLSSGQTAPPAPASGPGNAGTLTQAAGFLSYMEICTALSNGYTEVKDNTGKMGPYAYKQSQWVGYDDPEMVARKAQFIWQRGLAGGMVWALDLDDFNNMCGNGNYPLMKRLSSELASQTPSPTAATPSPTAATPSPTAATPSPTTATPSPTTATPTTCTNQFVCPGNGLLPDPCDCSKFYNCYYGIPYHFNCPSGLRWNDNMKYCDWPRNVTC</sequence>